<feature type="coiled-coil region" evidence="1">
    <location>
        <begin position="358"/>
        <end position="399"/>
    </location>
</feature>
<dbReference type="Proteomes" id="UP000693946">
    <property type="component" value="Linkage Group LG8"/>
</dbReference>
<dbReference type="GO" id="GO:0001947">
    <property type="term" value="P:heart looping"/>
    <property type="evidence" value="ECO:0007669"/>
    <property type="project" value="TreeGrafter"/>
</dbReference>
<dbReference type="GO" id="GO:0035082">
    <property type="term" value="P:axoneme assembly"/>
    <property type="evidence" value="ECO:0007669"/>
    <property type="project" value="InterPro"/>
</dbReference>
<dbReference type="GO" id="GO:0005576">
    <property type="term" value="C:extracellular region"/>
    <property type="evidence" value="ECO:0007669"/>
    <property type="project" value="GOC"/>
</dbReference>
<feature type="coiled-coil region" evidence="1">
    <location>
        <begin position="211"/>
        <end position="266"/>
    </location>
</feature>
<organism evidence="3 4">
    <name type="scientific">Solea senegalensis</name>
    <name type="common">Senegalese sole</name>
    <dbReference type="NCBI Taxonomy" id="28829"/>
    <lineage>
        <taxon>Eukaryota</taxon>
        <taxon>Metazoa</taxon>
        <taxon>Chordata</taxon>
        <taxon>Craniata</taxon>
        <taxon>Vertebrata</taxon>
        <taxon>Euteleostomi</taxon>
        <taxon>Actinopterygii</taxon>
        <taxon>Neopterygii</taxon>
        <taxon>Teleostei</taxon>
        <taxon>Neoteleostei</taxon>
        <taxon>Acanthomorphata</taxon>
        <taxon>Carangaria</taxon>
        <taxon>Pleuronectiformes</taxon>
        <taxon>Pleuronectoidei</taxon>
        <taxon>Soleidae</taxon>
        <taxon>Solea</taxon>
    </lineage>
</organism>
<accession>A0AAV6PUZ5</accession>
<dbReference type="PANTHER" id="PTHR16275:SF8">
    <property type="entry name" value="COILED-COIL DOMAIN-CONTAINING PROTEIN 40"/>
    <property type="match status" value="1"/>
</dbReference>
<feature type="region of interest" description="Disordered" evidence="2">
    <location>
        <begin position="118"/>
        <end position="148"/>
    </location>
</feature>
<name>A0AAV6PUZ5_SOLSE</name>
<feature type="coiled-coil region" evidence="1">
    <location>
        <begin position="694"/>
        <end position="728"/>
    </location>
</feature>
<feature type="compositionally biased region" description="Low complexity" evidence="2">
    <location>
        <begin position="12"/>
        <end position="22"/>
    </location>
</feature>
<feature type="compositionally biased region" description="Polar residues" evidence="2">
    <location>
        <begin position="129"/>
        <end position="144"/>
    </location>
</feature>
<evidence type="ECO:0008006" key="5">
    <source>
        <dbReference type="Google" id="ProtNLM"/>
    </source>
</evidence>
<evidence type="ECO:0000313" key="3">
    <source>
        <dbReference type="EMBL" id="KAG7478497.1"/>
    </source>
</evidence>
<protein>
    <recommendedName>
        <fullName evidence="5">Coiled-coil domain-containing protein 40</fullName>
    </recommendedName>
</protein>
<reference evidence="3 4" key="1">
    <citation type="journal article" date="2021" name="Sci. Rep.">
        <title>Chromosome anchoring in Senegalese sole (Solea senegalensis) reveals sex-associated markers and genome rearrangements in flatfish.</title>
        <authorList>
            <person name="Guerrero-Cozar I."/>
            <person name="Gomez-Garrido J."/>
            <person name="Berbel C."/>
            <person name="Martinez-Blanch J.F."/>
            <person name="Alioto T."/>
            <person name="Claros M.G."/>
            <person name="Gagnaire P.A."/>
            <person name="Manchado M."/>
        </authorList>
    </citation>
    <scope>NUCLEOTIDE SEQUENCE [LARGE SCALE GENOMIC DNA]</scope>
    <source>
        <strain evidence="3">Sse05_10M</strain>
    </source>
</reference>
<keyword evidence="4" id="KW-1185">Reference proteome</keyword>
<feature type="region of interest" description="Disordered" evidence="2">
    <location>
        <begin position="1"/>
        <end position="38"/>
    </location>
</feature>
<dbReference type="PANTHER" id="PTHR16275">
    <property type="entry name" value="COILED-COIL DOMAIN-CONTAINING PROTEIN 40"/>
    <property type="match status" value="1"/>
</dbReference>
<proteinExistence type="predicted"/>
<dbReference type="GO" id="GO:0060287">
    <property type="term" value="P:epithelial cilium movement involved in determination of left/right asymmetry"/>
    <property type="evidence" value="ECO:0007669"/>
    <property type="project" value="TreeGrafter"/>
</dbReference>
<feature type="compositionally biased region" description="Acidic residues" evidence="2">
    <location>
        <begin position="29"/>
        <end position="38"/>
    </location>
</feature>
<dbReference type="GO" id="GO:0005737">
    <property type="term" value="C:cytoplasm"/>
    <property type="evidence" value="ECO:0007669"/>
    <property type="project" value="TreeGrafter"/>
</dbReference>
<dbReference type="InterPro" id="IPR037386">
    <property type="entry name" value="CCDC40"/>
</dbReference>
<comment type="caution">
    <text evidence="3">The sequence shown here is derived from an EMBL/GenBank/DDBJ whole genome shotgun (WGS) entry which is preliminary data.</text>
</comment>
<evidence type="ECO:0000256" key="2">
    <source>
        <dbReference type="SAM" id="MobiDB-lite"/>
    </source>
</evidence>
<dbReference type="GO" id="GO:0005929">
    <property type="term" value="C:cilium"/>
    <property type="evidence" value="ECO:0007669"/>
    <property type="project" value="TreeGrafter"/>
</dbReference>
<keyword evidence="1" id="KW-0175">Coiled coil</keyword>
<feature type="coiled-coil region" evidence="1">
    <location>
        <begin position="763"/>
        <end position="804"/>
    </location>
</feature>
<dbReference type="EMBL" id="JAGKHQ010000020">
    <property type="protein sequence ID" value="KAG7478497.1"/>
    <property type="molecule type" value="Genomic_DNA"/>
</dbReference>
<feature type="coiled-coil region" evidence="1">
    <location>
        <begin position="517"/>
        <end position="607"/>
    </location>
</feature>
<evidence type="ECO:0000313" key="4">
    <source>
        <dbReference type="Proteomes" id="UP000693946"/>
    </source>
</evidence>
<dbReference type="Pfam" id="PF08647">
    <property type="entry name" value="BRE1"/>
    <property type="match status" value="1"/>
</dbReference>
<dbReference type="AlphaFoldDB" id="A0AAV6PUZ5"/>
<gene>
    <name evidence="3" type="ORF">JOB18_000300</name>
</gene>
<evidence type="ECO:0000256" key="1">
    <source>
        <dbReference type="SAM" id="Coils"/>
    </source>
</evidence>
<feature type="compositionally biased region" description="Basic and acidic residues" evidence="2">
    <location>
        <begin position="118"/>
        <end position="128"/>
    </location>
</feature>
<sequence>MDSTGYTSLDEAAATANSANATQVQMTSEDMDDEEPLMEDEEEDQLIILHPEHPLVQRLQATLNRQLRRQLDRINLQLEEHVAQEKEDAKHSLETGVEMSRIQAKLARLHNSLEDYHQTKSQAEDKHQQAQSQMEEVKSQYSSTLDRHSQAKAGLSQLQAEYDNLMLHTVFTQGVSDDLRIHFHATKNAQGRAGAEKTQAEDEKKKQDLYVERLTKEMETLTQQIAMYDAQTSVKAEECRAVKQAYSEAEMEIESLLMMRKHLLQQWNKSLLGMEKRDEAFSAMQEAMRTMDDQMSFLDSEIKAYMKSSDEEHERNEALTYRLYFSKRNVALTRKLIIEKQKQQEDLQIQHSTCLDTLKETENTLDTLMKETSEHSAEINAQKRQVEKESANRLELEDKILNYVQQEMIHNRAAKYSKKLTRKTSTLKEEKISQLWQKEDEMTAVALESYKIHNNLESLGFVQKALDQEMEKYNQRVNDIQFNISSLISAIKQKQNAIANFNKKIGHIVASTGRDDLSPLQINLERAMTQIEQMEANIKRDKQLWMKRQGYLIELTQEMEVNSKNILKLQKQFTAMEQKKIRWENQIENERQELAELQKNTEILRGDLVKLNTLLTKNGQLSQVLEQDNVLMETDFLLIIREAEREVIQMQMKHEKSLTEKDRLLSSLVEAEQQIMLWDKKTQLVKETLSVVDSEELHEEIKMMKAEIHRMEVRVNQLRKQQENLLRESESTVVRRESIIERREAMVYSVNKQTTKFELSINIKHMQRKLKDTHKHIKEHEREIRELQESMDSLNKKLAWQKQQLTQLCSTNSTMDSDIVNQQDSKDRDLAYLVTLQNRIKKLQAVVTDSYKTLSTSESVEATLQSQIEHVHKFSTVLHRVCEKFPDHRRPLRRLLLTLEACTQKLKQ</sequence>